<comment type="similarity">
    <text evidence="2">Belongs to the BI1 family.</text>
</comment>
<evidence type="ECO:0000256" key="4">
    <source>
        <dbReference type="ARBA" id="ARBA00022989"/>
    </source>
</evidence>
<keyword evidence="8" id="KW-1185">Reference proteome</keyword>
<proteinExistence type="inferred from homology"/>
<dbReference type="EMBL" id="GL349461">
    <property type="protein sequence ID" value="KNC50291.1"/>
    <property type="molecule type" value="Genomic_DNA"/>
</dbReference>
<dbReference type="InterPro" id="IPR006214">
    <property type="entry name" value="Bax_inhibitor_1-related"/>
</dbReference>
<keyword evidence="5 6" id="KW-0472">Membrane</keyword>
<organism evidence="7 8">
    <name type="scientific">Thecamonas trahens ATCC 50062</name>
    <dbReference type="NCBI Taxonomy" id="461836"/>
    <lineage>
        <taxon>Eukaryota</taxon>
        <taxon>Apusozoa</taxon>
        <taxon>Apusomonadida</taxon>
        <taxon>Apusomonadidae</taxon>
        <taxon>Thecamonas</taxon>
    </lineage>
</organism>
<evidence type="ECO:0000256" key="6">
    <source>
        <dbReference type="SAM" id="Phobius"/>
    </source>
</evidence>
<comment type="subcellular location">
    <subcellularLocation>
        <location evidence="1">Membrane</location>
        <topology evidence="1">Multi-pass membrane protein</topology>
    </subcellularLocation>
</comment>
<gene>
    <name evidence="7" type="ORF">AMSG_06772</name>
</gene>
<accession>A0A0L0DDS6</accession>
<evidence type="ECO:0000313" key="7">
    <source>
        <dbReference type="EMBL" id="KNC50291.1"/>
    </source>
</evidence>
<keyword evidence="3 6" id="KW-0812">Transmembrane</keyword>
<dbReference type="Proteomes" id="UP000054408">
    <property type="component" value="Unassembled WGS sequence"/>
</dbReference>
<protein>
    <submittedName>
        <fullName evidence="7">Bax inhibitor 1</fullName>
    </submittedName>
</protein>
<dbReference type="Pfam" id="PF01027">
    <property type="entry name" value="Bax1-I"/>
    <property type="match status" value="1"/>
</dbReference>
<dbReference type="GeneID" id="25565854"/>
<reference evidence="7 8" key="1">
    <citation type="submission" date="2010-05" db="EMBL/GenBank/DDBJ databases">
        <title>The Genome Sequence of Thecamonas trahens ATCC 50062.</title>
        <authorList>
            <consortium name="The Broad Institute Genome Sequencing Platform"/>
            <person name="Russ C."/>
            <person name="Cuomo C."/>
            <person name="Shea T."/>
            <person name="Young S.K."/>
            <person name="Zeng Q."/>
            <person name="Koehrsen M."/>
            <person name="Haas B."/>
            <person name="Borodovsky M."/>
            <person name="Guigo R."/>
            <person name="Alvarado L."/>
            <person name="Berlin A."/>
            <person name="Bochicchio J."/>
            <person name="Borenstein D."/>
            <person name="Chapman S."/>
            <person name="Chen Z."/>
            <person name="Freedman E."/>
            <person name="Gellesch M."/>
            <person name="Goldberg J."/>
            <person name="Griggs A."/>
            <person name="Gujja S."/>
            <person name="Heilman E."/>
            <person name="Heiman D."/>
            <person name="Hepburn T."/>
            <person name="Howarth C."/>
            <person name="Jen D."/>
            <person name="Larson L."/>
            <person name="Mehta T."/>
            <person name="Park D."/>
            <person name="Pearson M."/>
            <person name="Roberts A."/>
            <person name="Saif S."/>
            <person name="Shenoy N."/>
            <person name="Sisk P."/>
            <person name="Stolte C."/>
            <person name="Sykes S."/>
            <person name="Thomson T."/>
            <person name="Walk T."/>
            <person name="White J."/>
            <person name="Yandava C."/>
            <person name="Burger G."/>
            <person name="Gray M.W."/>
            <person name="Holland P.W.H."/>
            <person name="King N."/>
            <person name="Lang F.B.F."/>
            <person name="Roger A.J."/>
            <person name="Ruiz-Trillo I."/>
            <person name="Lander E."/>
            <person name="Nusbaum C."/>
        </authorList>
    </citation>
    <scope>NUCLEOTIDE SEQUENCE [LARGE SCALE GENOMIC DNA]</scope>
    <source>
        <strain evidence="7 8">ATCC 50062</strain>
    </source>
</reference>
<feature type="transmembrane region" description="Helical" evidence="6">
    <location>
        <begin position="302"/>
        <end position="322"/>
    </location>
</feature>
<evidence type="ECO:0000256" key="3">
    <source>
        <dbReference type="ARBA" id="ARBA00022692"/>
    </source>
</evidence>
<dbReference type="RefSeq" id="XP_013756838.1">
    <property type="nucleotide sequence ID" value="XM_013901384.1"/>
</dbReference>
<feature type="transmembrane region" description="Helical" evidence="6">
    <location>
        <begin position="359"/>
        <end position="381"/>
    </location>
</feature>
<feature type="transmembrane region" description="Helical" evidence="6">
    <location>
        <begin position="244"/>
        <end position="262"/>
    </location>
</feature>
<evidence type="ECO:0000256" key="2">
    <source>
        <dbReference type="ARBA" id="ARBA00010350"/>
    </source>
</evidence>
<evidence type="ECO:0000313" key="8">
    <source>
        <dbReference type="Proteomes" id="UP000054408"/>
    </source>
</evidence>
<dbReference type="PANTHER" id="PTHR23291">
    <property type="entry name" value="BAX INHIBITOR-RELATED"/>
    <property type="match status" value="1"/>
</dbReference>
<name>A0A0L0DDS6_THETB</name>
<feature type="transmembrane region" description="Helical" evidence="6">
    <location>
        <begin position="274"/>
        <end position="296"/>
    </location>
</feature>
<dbReference type="eggNOG" id="KOG1629">
    <property type="taxonomic scope" value="Eukaryota"/>
</dbReference>
<evidence type="ECO:0000256" key="5">
    <source>
        <dbReference type="ARBA" id="ARBA00023136"/>
    </source>
</evidence>
<dbReference type="OrthoDB" id="1277691at2759"/>
<dbReference type="AlphaFoldDB" id="A0A0L0DDS6"/>
<dbReference type="GO" id="GO:0016020">
    <property type="term" value="C:membrane"/>
    <property type="evidence" value="ECO:0007669"/>
    <property type="project" value="UniProtKB-SubCell"/>
</dbReference>
<feature type="transmembrane region" description="Helical" evidence="6">
    <location>
        <begin position="329"/>
        <end position="353"/>
    </location>
</feature>
<dbReference type="STRING" id="461836.A0A0L0DDS6"/>
<sequence length="423" mass="44352">MFSTRMLGMMPGMGMLAASSGLVTNMTRRTATSLTTTVGMLAGSATNRSMAPGGVAGNDAMPPYTARSLELLSAEMGGAEWSDEAEDEKAVAGSGCAAMASQWTACGGARSVFARSSGQGGAGLMAAVAAGNVVAHRGGAASVWRGYATSARRQRARVRLLERQREEEETETRRREVVDVERGDGRYGERVEYSERDVFTGQQADAITDDVGRYLVKVYATLGATVGAAAGGTMLGMFTALGSVSPMVYALGAFVPILGVSFTRGRDVSPTLRAAMLGTGGVLMGLSSAPLIGHFLAVDPTIVGTALMGTTAIFGGFSLMALKARRRAMLTLGGPLMGSLLAIVGIQLSTLFIDYAPSTLAVLNNVYLYGGLLAFSGFIGYDTQRMIESARDGHKDHIDDALGMFLNLRGVFMMLLQILGRRD</sequence>
<dbReference type="PANTHER" id="PTHR23291:SF32">
    <property type="entry name" value="BAX INHIBITOR 1"/>
    <property type="match status" value="1"/>
</dbReference>
<feature type="transmembrane region" description="Helical" evidence="6">
    <location>
        <begin position="401"/>
        <end position="420"/>
    </location>
</feature>
<keyword evidence="4 6" id="KW-1133">Transmembrane helix</keyword>
<evidence type="ECO:0000256" key="1">
    <source>
        <dbReference type="ARBA" id="ARBA00004141"/>
    </source>
</evidence>